<dbReference type="SMART" id="SM00456">
    <property type="entry name" value="WW"/>
    <property type="match status" value="2"/>
</dbReference>
<gene>
    <name evidence="2" type="ORF">PGLA1383_LOCUS52396</name>
</gene>
<organism evidence="2 3">
    <name type="scientific">Polarella glacialis</name>
    <name type="common">Dinoflagellate</name>
    <dbReference type="NCBI Taxonomy" id="89957"/>
    <lineage>
        <taxon>Eukaryota</taxon>
        <taxon>Sar</taxon>
        <taxon>Alveolata</taxon>
        <taxon>Dinophyceae</taxon>
        <taxon>Suessiales</taxon>
        <taxon>Suessiaceae</taxon>
        <taxon>Polarella</taxon>
    </lineage>
</organism>
<proteinExistence type="predicted"/>
<dbReference type="SUPFAM" id="SSF51045">
    <property type="entry name" value="WW domain"/>
    <property type="match status" value="2"/>
</dbReference>
<dbReference type="InterPro" id="IPR036020">
    <property type="entry name" value="WW_dom_sf"/>
</dbReference>
<comment type="caution">
    <text evidence="2">The sequence shown here is derived from an EMBL/GenBank/DDBJ whole genome shotgun (WGS) entry which is preliminary data.</text>
</comment>
<dbReference type="InterPro" id="IPR001202">
    <property type="entry name" value="WW_dom"/>
</dbReference>
<reference evidence="2" key="1">
    <citation type="submission" date="2021-02" db="EMBL/GenBank/DDBJ databases">
        <authorList>
            <person name="Dougan E. K."/>
            <person name="Rhodes N."/>
            <person name="Thang M."/>
            <person name="Chan C."/>
        </authorList>
    </citation>
    <scope>NUCLEOTIDE SEQUENCE</scope>
</reference>
<dbReference type="Proteomes" id="UP000654075">
    <property type="component" value="Unassembled WGS sequence"/>
</dbReference>
<name>A0A813HH26_POLGL</name>
<dbReference type="Gene3D" id="2.20.70.10">
    <property type="match status" value="2"/>
</dbReference>
<dbReference type="PROSITE" id="PS01159">
    <property type="entry name" value="WW_DOMAIN_1"/>
    <property type="match status" value="1"/>
</dbReference>
<dbReference type="Pfam" id="PF00397">
    <property type="entry name" value="WW"/>
    <property type="match status" value="2"/>
</dbReference>
<protein>
    <recommendedName>
        <fullName evidence="1">WW domain-containing protein</fullName>
    </recommendedName>
</protein>
<dbReference type="AlphaFoldDB" id="A0A813HH26"/>
<feature type="domain" description="WW" evidence="1">
    <location>
        <begin position="297"/>
        <end position="331"/>
    </location>
</feature>
<dbReference type="OrthoDB" id="196131at2759"/>
<evidence type="ECO:0000259" key="1">
    <source>
        <dbReference type="PROSITE" id="PS50020"/>
    </source>
</evidence>
<sequence>MTASTGKGAVTGTKRAAAAVPWEAVPRRGRGRPPKALAVSQEANSFFSRLQPGDSRTGSAGVLLVAEELQALRVLLHFGQPDFTTRHDTQQLLALPCPLCRPRALQTAAEALDPRLCELAEKLRPDQGKKAAELRDEGLRLVLGQMGTDLWRLEGHCCLSSLSLPFGQEEIQACRSDEEKGWKQDCCNQIDLLATATGAHQPGEASPVATASRALRESCRVSVSDSFWDEEFQLAIRRSLGVGIPLRVTDIRGAQVVVLLLPGAASISVTPEGLLCFSEALQDSLNSTATGADLEQKALPPGWFCATSRSSGKVYYYNENTQEATFECPAVDPPLPEGWTKQVSKSTGRVYYFHAERNLSTFDLPAP</sequence>
<keyword evidence="3" id="KW-1185">Reference proteome</keyword>
<dbReference type="CDD" id="cd00201">
    <property type="entry name" value="WW"/>
    <property type="match status" value="2"/>
</dbReference>
<accession>A0A813HH26</accession>
<feature type="domain" description="WW" evidence="1">
    <location>
        <begin position="333"/>
        <end position="367"/>
    </location>
</feature>
<evidence type="ECO:0000313" key="3">
    <source>
        <dbReference type="Proteomes" id="UP000654075"/>
    </source>
</evidence>
<dbReference type="EMBL" id="CAJNNV010031591">
    <property type="protein sequence ID" value="CAE8636997.1"/>
    <property type="molecule type" value="Genomic_DNA"/>
</dbReference>
<evidence type="ECO:0000313" key="2">
    <source>
        <dbReference type="EMBL" id="CAE8636997.1"/>
    </source>
</evidence>
<dbReference type="PROSITE" id="PS50020">
    <property type="entry name" value="WW_DOMAIN_2"/>
    <property type="match status" value="2"/>
</dbReference>